<feature type="region of interest" description="Disordered" evidence="1">
    <location>
        <begin position="1"/>
        <end position="66"/>
    </location>
</feature>
<protein>
    <submittedName>
        <fullName evidence="2">Uncharacterized protein</fullName>
    </submittedName>
</protein>
<name>A0A1G1V1S6_9BACT</name>
<evidence type="ECO:0000313" key="2">
    <source>
        <dbReference type="EMBL" id="OGY09342.1"/>
    </source>
</evidence>
<dbReference type="Proteomes" id="UP000177967">
    <property type="component" value="Unassembled WGS sequence"/>
</dbReference>
<proteinExistence type="predicted"/>
<gene>
    <name evidence="2" type="ORF">A2782_02605</name>
</gene>
<evidence type="ECO:0000256" key="1">
    <source>
        <dbReference type="SAM" id="MobiDB-lite"/>
    </source>
</evidence>
<dbReference type="AlphaFoldDB" id="A0A1G1V1S6"/>
<organism evidence="2 3">
    <name type="scientific">Candidatus Blackburnbacteria bacterium RIFCSPHIGHO2_01_FULL_43_15b</name>
    <dbReference type="NCBI Taxonomy" id="1797513"/>
    <lineage>
        <taxon>Bacteria</taxon>
        <taxon>Candidatus Blackburniibacteriota</taxon>
    </lineage>
</organism>
<evidence type="ECO:0000313" key="3">
    <source>
        <dbReference type="Proteomes" id="UP000177967"/>
    </source>
</evidence>
<dbReference type="EMBL" id="MHBW01000011">
    <property type="protein sequence ID" value="OGY09342.1"/>
    <property type="molecule type" value="Genomic_DNA"/>
</dbReference>
<accession>A0A1G1V1S6</accession>
<comment type="caution">
    <text evidence="2">The sequence shown here is derived from an EMBL/GenBank/DDBJ whole genome shotgun (WGS) entry which is preliminary data.</text>
</comment>
<reference evidence="2 3" key="1">
    <citation type="journal article" date="2016" name="Nat. Commun.">
        <title>Thousands of microbial genomes shed light on interconnected biogeochemical processes in an aquifer system.</title>
        <authorList>
            <person name="Anantharaman K."/>
            <person name="Brown C.T."/>
            <person name="Hug L.A."/>
            <person name="Sharon I."/>
            <person name="Castelle C.J."/>
            <person name="Probst A.J."/>
            <person name="Thomas B.C."/>
            <person name="Singh A."/>
            <person name="Wilkins M.J."/>
            <person name="Karaoz U."/>
            <person name="Brodie E.L."/>
            <person name="Williams K.H."/>
            <person name="Hubbard S.S."/>
            <person name="Banfield J.F."/>
        </authorList>
    </citation>
    <scope>NUCLEOTIDE SEQUENCE [LARGE SCALE GENOMIC DNA]</scope>
</reference>
<sequence>MFAKLSARGPAHRTAERGNLKSRSLRRLERKNVGASGNVGKRKYPVFAIFRPKSGKGNQRNRRKAR</sequence>